<dbReference type="Proteomes" id="UP000700596">
    <property type="component" value="Unassembled WGS sequence"/>
</dbReference>
<evidence type="ECO:0000256" key="6">
    <source>
        <dbReference type="SAM" id="Coils"/>
    </source>
</evidence>
<evidence type="ECO:0000256" key="5">
    <source>
        <dbReference type="ARBA" id="ARBA00023136"/>
    </source>
</evidence>
<keyword evidence="9" id="KW-1185">Reference proteome</keyword>
<dbReference type="GO" id="GO:0005739">
    <property type="term" value="C:mitochondrion"/>
    <property type="evidence" value="ECO:0007669"/>
    <property type="project" value="TreeGrafter"/>
</dbReference>
<dbReference type="OrthoDB" id="430207at2759"/>
<dbReference type="PANTHER" id="PTHR11266">
    <property type="entry name" value="PEROXISOMAL MEMBRANE PROTEIN 2, PXMP2 MPV17"/>
    <property type="match status" value="1"/>
</dbReference>
<dbReference type="InterPro" id="IPR007248">
    <property type="entry name" value="Mpv17_PMP22"/>
</dbReference>
<feature type="compositionally biased region" description="Polar residues" evidence="7">
    <location>
        <begin position="78"/>
        <end position="88"/>
    </location>
</feature>
<feature type="compositionally biased region" description="Low complexity" evidence="7">
    <location>
        <begin position="89"/>
        <end position="105"/>
    </location>
</feature>
<dbReference type="AlphaFoldDB" id="A0A9P9J1G1"/>
<comment type="similarity">
    <text evidence="2">Belongs to the peroxisomal membrane protein PXMP2/4 family.</text>
</comment>
<dbReference type="EMBL" id="JAGMWT010000001">
    <property type="protein sequence ID" value="KAH7137914.1"/>
    <property type="molecule type" value="Genomic_DNA"/>
</dbReference>
<feature type="region of interest" description="Disordered" evidence="7">
    <location>
        <begin position="19"/>
        <end position="105"/>
    </location>
</feature>
<feature type="coiled-coil region" evidence="6">
    <location>
        <begin position="309"/>
        <end position="336"/>
    </location>
</feature>
<proteinExistence type="inferred from homology"/>
<evidence type="ECO:0000313" key="8">
    <source>
        <dbReference type="EMBL" id="KAH7137914.1"/>
    </source>
</evidence>
<accession>A0A9P9J1G1</accession>
<evidence type="ECO:0000256" key="7">
    <source>
        <dbReference type="SAM" id="MobiDB-lite"/>
    </source>
</evidence>
<evidence type="ECO:0000256" key="2">
    <source>
        <dbReference type="ARBA" id="ARBA00006824"/>
    </source>
</evidence>
<dbReference type="PANTHER" id="PTHR11266:SF113">
    <property type="entry name" value="MEMBRANE PROTEIN, MPV17_PMP22 FAMILY, PUTATIVE (AFU_ORTHOLOGUE AFUA_1G13840)-RELATED"/>
    <property type="match status" value="1"/>
</dbReference>
<comment type="caution">
    <text evidence="8">The sequence shown here is derived from an EMBL/GenBank/DDBJ whole genome shotgun (WGS) entry which is preliminary data.</text>
</comment>
<evidence type="ECO:0000313" key="9">
    <source>
        <dbReference type="Proteomes" id="UP000700596"/>
    </source>
</evidence>
<keyword evidence="6" id="KW-0175">Coiled coil</keyword>
<evidence type="ECO:0000256" key="1">
    <source>
        <dbReference type="ARBA" id="ARBA00004141"/>
    </source>
</evidence>
<feature type="compositionally biased region" description="Low complexity" evidence="7">
    <location>
        <begin position="41"/>
        <end position="77"/>
    </location>
</feature>
<evidence type="ECO:0000256" key="3">
    <source>
        <dbReference type="ARBA" id="ARBA00022692"/>
    </source>
</evidence>
<dbReference type="Pfam" id="PF04117">
    <property type="entry name" value="Mpv17_PMP22"/>
    <property type="match status" value="1"/>
</dbReference>
<name>A0A9P9J1G1_9PLEO</name>
<reference evidence="8" key="1">
    <citation type="journal article" date="2021" name="Nat. Commun.">
        <title>Genetic determinants of endophytism in the Arabidopsis root mycobiome.</title>
        <authorList>
            <person name="Mesny F."/>
            <person name="Miyauchi S."/>
            <person name="Thiergart T."/>
            <person name="Pickel B."/>
            <person name="Atanasova L."/>
            <person name="Karlsson M."/>
            <person name="Huettel B."/>
            <person name="Barry K.W."/>
            <person name="Haridas S."/>
            <person name="Chen C."/>
            <person name="Bauer D."/>
            <person name="Andreopoulos W."/>
            <person name="Pangilinan J."/>
            <person name="LaButti K."/>
            <person name="Riley R."/>
            <person name="Lipzen A."/>
            <person name="Clum A."/>
            <person name="Drula E."/>
            <person name="Henrissat B."/>
            <person name="Kohler A."/>
            <person name="Grigoriev I.V."/>
            <person name="Martin F.M."/>
            <person name="Hacquard S."/>
        </authorList>
    </citation>
    <scope>NUCLEOTIDE SEQUENCE</scope>
    <source>
        <strain evidence="8">MPI-CAGE-CH-0243</strain>
    </source>
</reference>
<gene>
    <name evidence="8" type="ORF">B0J11DRAFT_513186</name>
</gene>
<comment type="subcellular location">
    <subcellularLocation>
        <location evidence="1">Membrane</location>
        <topology evidence="1">Multi-pass membrane protein</topology>
    </subcellularLocation>
</comment>
<dbReference type="GO" id="GO:0016020">
    <property type="term" value="C:membrane"/>
    <property type="evidence" value="ECO:0007669"/>
    <property type="project" value="UniProtKB-SubCell"/>
</dbReference>
<keyword evidence="3" id="KW-0812">Transmembrane</keyword>
<keyword evidence="5" id="KW-0472">Membrane</keyword>
<organism evidence="8 9">
    <name type="scientific">Dendryphion nanum</name>
    <dbReference type="NCBI Taxonomy" id="256645"/>
    <lineage>
        <taxon>Eukaryota</taxon>
        <taxon>Fungi</taxon>
        <taxon>Dikarya</taxon>
        <taxon>Ascomycota</taxon>
        <taxon>Pezizomycotina</taxon>
        <taxon>Dothideomycetes</taxon>
        <taxon>Pleosporomycetidae</taxon>
        <taxon>Pleosporales</taxon>
        <taxon>Torulaceae</taxon>
        <taxon>Dendryphion</taxon>
    </lineage>
</organism>
<protein>
    <submittedName>
        <fullName evidence="8">Uncharacterized protein</fullName>
    </submittedName>
</protein>
<evidence type="ECO:0000256" key="4">
    <source>
        <dbReference type="ARBA" id="ARBA00022989"/>
    </source>
</evidence>
<keyword evidence="4" id="KW-1133">Transmembrane helix</keyword>
<sequence length="353" mass="39882">MIYTSRAWVTTLRRIHTAQAQAQAQTSPHPFHPLTIRRGNSTTSTSQQPQPQPHHSQCSINNTSSESSSPSSRSVKSTLPNHSQSSIASFSPLPSTQTSPSSPKTIPGPSWLWLEPVYEPFRAYGRVQRRRPYLTQFASALVIYFVGDLGDINGEEEDEEVGWVQEWANGRDWNRTGRALLIGGLAAVPGYRWFLWLSNSFNYSSKVLSLTTKVTVNQILFTPIFNSYFFGMQYLLSPPPPHPHNSSSTEPPHHSLHDLVERLKATVPVSWVNSCKIWPVVTAFSFSFIPIEYRSIFGGVIAIGWQTYLSILNRRAEEAQMEHEESIERVKAVVREVRLERSVNTDEREKCAV</sequence>